<organism evidence="2 3">
    <name type="scientific">Saccharopolyspora spinosa</name>
    <dbReference type="NCBI Taxonomy" id="60894"/>
    <lineage>
        <taxon>Bacteria</taxon>
        <taxon>Bacillati</taxon>
        <taxon>Actinomycetota</taxon>
        <taxon>Actinomycetes</taxon>
        <taxon>Pseudonocardiales</taxon>
        <taxon>Pseudonocardiaceae</taxon>
        <taxon>Saccharopolyspora</taxon>
    </lineage>
</organism>
<dbReference type="RefSeq" id="WP_029535594.1">
    <property type="nucleotide sequence ID" value="NZ_CP061007.1"/>
</dbReference>
<dbReference type="EMBL" id="PJNB01000001">
    <property type="protein sequence ID" value="PKW14038.1"/>
    <property type="molecule type" value="Genomic_DNA"/>
</dbReference>
<name>A0A2N3XTL4_SACSN</name>
<dbReference type="STRING" id="994479.GCA_000194155_04325"/>
<dbReference type="Proteomes" id="UP000233786">
    <property type="component" value="Unassembled WGS sequence"/>
</dbReference>
<proteinExistence type="predicted"/>
<gene>
    <name evidence="2" type="ORF">A8926_1616</name>
</gene>
<feature type="region of interest" description="Disordered" evidence="1">
    <location>
        <begin position="48"/>
        <end position="81"/>
    </location>
</feature>
<sequence>MTPATAVVCGRGLELAASRAVPAFPQAGSPLEGTMRRLLVAQIGHATGSGDVARNRHPARVGNGDFDFNGTTTAGGPGNGVPLLADQYPSHERILETEPDLVVGGYASAFDDTTGRGPKTLEASCRRRCHPR</sequence>
<evidence type="ECO:0000256" key="1">
    <source>
        <dbReference type="SAM" id="MobiDB-lite"/>
    </source>
</evidence>
<comment type="caution">
    <text evidence="2">The sequence shown here is derived from an EMBL/GenBank/DDBJ whole genome shotgun (WGS) entry which is preliminary data.</text>
</comment>
<evidence type="ECO:0000313" key="3">
    <source>
        <dbReference type="Proteomes" id="UP000233786"/>
    </source>
</evidence>
<dbReference type="Gene3D" id="3.40.50.1980">
    <property type="entry name" value="Nitrogenase molybdenum iron protein domain"/>
    <property type="match status" value="1"/>
</dbReference>
<evidence type="ECO:0008006" key="4">
    <source>
        <dbReference type="Google" id="ProtNLM"/>
    </source>
</evidence>
<protein>
    <recommendedName>
        <fullName evidence="4">Fe/B12 periplasmic-binding domain-containing protein</fullName>
    </recommendedName>
</protein>
<accession>A0A2N3XTL4</accession>
<evidence type="ECO:0000313" key="2">
    <source>
        <dbReference type="EMBL" id="PKW14038.1"/>
    </source>
</evidence>
<dbReference type="AlphaFoldDB" id="A0A2N3XTL4"/>
<keyword evidence="3" id="KW-1185">Reference proteome</keyword>
<reference evidence="2" key="1">
    <citation type="submission" date="2017-12" db="EMBL/GenBank/DDBJ databases">
        <title>Sequencing the genomes of 1000 Actinobacteria strains.</title>
        <authorList>
            <person name="Klenk H.-P."/>
        </authorList>
    </citation>
    <scope>NUCLEOTIDE SEQUENCE [LARGE SCALE GENOMIC DNA]</scope>
    <source>
        <strain evidence="2">DSM 44228</strain>
    </source>
</reference>